<sequence>MTFPSLLPLSLVGGPLAAGAVRQVGETLQSFGEFLSGGTSIETPPAAAAAPKIPFDQLLAEAGEEPTQAALRSEAQSALASLQQTFTSRLAEAGIDLSQPIELSLRDGRFRVEGHPQADQIEAILNGDEELGADAERLREVFTVLNESAPDTGGLKEDLTSRRLQFTLEAGQLRGGFA</sequence>
<accession>A0A518E362</accession>
<reference evidence="1 2" key="1">
    <citation type="submission" date="2019-02" db="EMBL/GenBank/DDBJ databases">
        <title>Deep-cultivation of Planctomycetes and their phenomic and genomic characterization uncovers novel biology.</title>
        <authorList>
            <person name="Wiegand S."/>
            <person name="Jogler M."/>
            <person name="Boedeker C."/>
            <person name="Pinto D."/>
            <person name="Vollmers J."/>
            <person name="Rivas-Marin E."/>
            <person name="Kohn T."/>
            <person name="Peeters S.H."/>
            <person name="Heuer A."/>
            <person name="Rast P."/>
            <person name="Oberbeckmann S."/>
            <person name="Bunk B."/>
            <person name="Jeske O."/>
            <person name="Meyerdierks A."/>
            <person name="Storesund J.E."/>
            <person name="Kallscheuer N."/>
            <person name="Luecker S."/>
            <person name="Lage O.M."/>
            <person name="Pohl T."/>
            <person name="Merkel B.J."/>
            <person name="Hornburger P."/>
            <person name="Mueller R.-W."/>
            <person name="Bruemmer F."/>
            <person name="Labrenz M."/>
            <person name="Spormann A.M."/>
            <person name="Op den Camp H."/>
            <person name="Overmann J."/>
            <person name="Amann R."/>
            <person name="Jetten M.S.M."/>
            <person name="Mascher T."/>
            <person name="Medema M.H."/>
            <person name="Devos D.P."/>
            <person name="Kaster A.-K."/>
            <person name="Ovreas L."/>
            <person name="Rohde M."/>
            <person name="Galperin M.Y."/>
            <person name="Jogler C."/>
        </authorList>
    </citation>
    <scope>NUCLEOTIDE SEQUENCE [LARGE SCALE GENOMIC DNA]</scope>
    <source>
        <strain evidence="1 2">Pla85_3_4</strain>
    </source>
</reference>
<evidence type="ECO:0000313" key="1">
    <source>
        <dbReference type="EMBL" id="QDU98528.1"/>
    </source>
</evidence>
<dbReference type="Proteomes" id="UP000317648">
    <property type="component" value="Chromosome"/>
</dbReference>
<gene>
    <name evidence="1" type="ORF">Pla8534_63970</name>
</gene>
<dbReference type="AlphaFoldDB" id="A0A518E362"/>
<proteinExistence type="predicted"/>
<evidence type="ECO:0000313" key="2">
    <source>
        <dbReference type="Proteomes" id="UP000317648"/>
    </source>
</evidence>
<dbReference type="EMBL" id="CP036433">
    <property type="protein sequence ID" value="QDU98528.1"/>
    <property type="molecule type" value="Genomic_DNA"/>
</dbReference>
<name>A0A518E362_9BACT</name>
<dbReference type="RefSeq" id="WP_145057859.1">
    <property type="nucleotide sequence ID" value="NZ_CP036433.1"/>
</dbReference>
<protein>
    <submittedName>
        <fullName evidence="1">Uncharacterized protein</fullName>
    </submittedName>
</protein>
<organism evidence="1 2">
    <name type="scientific">Lignipirellula cremea</name>
    <dbReference type="NCBI Taxonomy" id="2528010"/>
    <lineage>
        <taxon>Bacteria</taxon>
        <taxon>Pseudomonadati</taxon>
        <taxon>Planctomycetota</taxon>
        <taxon>Planctomycetia</taxon>
        <taxon>Pirellulales</taxon>
        <taxon>Pirellulaceae</taxon>
        <taxon>Lignipirellula</taxon>
    </lineage>
</organism>
<dbReference type="KEGG" id="lcre:Pla8534_63970"/>
<keyword evidence="2" id="KW-1185">Reference proteome</keyword>